<feature type="compositionally biased region" description="Acidic residues" evidence="8">
    <location>
        <begin position="525"/>
        <end position="534"/>
    </location>
</feature>
<dbReference type="Pfam" id="PF13403">
    <property type="entry name" value="Hint_2"/>
    <property type="match status" value="1"/>
</dbReference>
<dbReference type="InterPro" id="IPR036844">
    <property type="entry name" value="Hint_dom_sf"/>
</dbReference>
<dbReference type="InterPro" id="IPR028992">
    <property type="entry name" value="Hedgehog/Intein_dom"/>
</dbReference>
<dbReference type="SUPFAM" id="SSF51294">
    <property type="entry name" value="Hedgehog/intein (Hint) domain"/>
    <property type="match status" value="1"/>
</dbReference>
<dbReference type="GO" id="GO:0016020">
    <property type="term" value="C:membrane"/>
    <property type="evidence" value="ECO:0007669"/>
    <property type="project" value="UniProtKB-SubCell"/>
</dbReference>
<dbReference type="SUPFAM" id="SSF49899">
    <property type="entry name" value="Concanavalin A-like lectins/glucanases"/>
    <property type="match status" value="1"/>
</dbReference>
<feature type="region of interest" description="Disordered" evidence="8">
    <location>
        <begin position="323"/>
        <end position="348"/>
    </location>
</feature>
<comment type="subcellular location">
    <subcellularLocation>
        <location evidence="1">Membrane</location>
    </subcellularLocation>
    <subcellularLocation>
        <location evidence="2">Secreted</location>
    </subcellularLocation>
</comment>
<dbReference type="AlphaFoldDB" id="A0A132BZZ2"/>
<evidence type="ECO:0000256" key="6">
    <source>
        <dbReference type="ARBA" id="ARBA00023026"/>
    </source>
</evidence>
<feature type="region of interest" description="Disordered" evidence="8">
    <location>
        <begin position="649"/>
        <end position="777"/>
    </location>
</feature>
<evidence type="ECO:0000256" key="5">
    <source>
        <dbReference type="ARBA" id="ARBA00022737"/>
    </source>
</evidence>
<dbReference type="GO" id="GO:0005576">
    <property type="term" value="C:extracellular region"/>
    <property type="evidence" value="ECO:0007669"/>
    <property type="project" value="UniProtKB-SubCell"/>
</dbReference>
<evidence type="ECO:0000256" key="8">
    <source>
        <dbReference type="SAM" id="MobiDB-lite"/>
    </source>
</evidence>
<keyword evidence="11" id="KW-1185">Reference proteome</keyword>
<dbReference type="EMBL" id="LPUY01000040">
    <property type="protein sequence ID" value="KUP93925.1"/>
    <property type="molecule type" value="Genomic_DNA"/>
</dbReference>
<feature type="region of interest" description="Disordered" evidence="8">
    <location>
        <begin position="241"/>
        <end position="311"/>
    </location>
</feature>
<evidence type="ECO:0000313" key="11">
    <source>
        <dbReference type="Proteomes" id="UP000068382"/>
    </source>
</evidence>
<dbReference type="PRINTS" id="PR01488">
    <property type="entry name" value="RTXTOXINA"/>
</dbReference>
<dbReference type="Proteomes" id="UP000068382">
    <property type="component" value="Unassembled WGS sequence"/>
</dbReference>
<dbReference type="PROSITE" id="PS00330">
    <property type="entry name" value="HEMOLYSIN_CALCIUM"/>
    <property type="match status" value="1"/>
</dbReference>
<dbReference type="GO" id="GO:0016539">
    <property type="term" value="P:intein-mediated protein splicing"/>
    <property type="evidence" value="ECO:0007669"/>
    <property type="project" value="InterPro"/>
</dbReference>
<dbReference type="PANTHER" id="PTHR38340:SF1">
    <property type="entry name" value="S-LAYER PROTEIN"/>
    <property type="match status" value="1"/>
</dbReference>
<dbReference type="PATRIC" id="fig|1768241.3.peg.1304"/>
<dbReference type="InterPro" id="IPR006141">
    <property type="entry name" value="Intein_N"/>
</dbReference>
<proteinExistence type="predicted"/>
<comment type="caution">
    <text evidence="10">The sequence shown here is derived from an EMBL/GenBank/DDBJ whole genome shotgun (WGS) entry which is preliminary data.</text>
</comment>
<dbReference type="GO" id="GO:0005509">
    <property type="term" value="F:calcium ion binding"/>
    <property type="evidence" value="ECO:0007669"/>
    <property type="project" value="InterPro"/>
</dbReference>
<keyword evidence="4" id="KW-0800">Toxin</keyword>
<dbReference type="InterPro" id="IPR013320">
    <property type="entry name" value="ConA-like_dom_sf"/>
</dbReference>
<dbReference type="Pfam" id="PF00353">
    <property type="entry name" value="HemolysinCabind"/>
    <property type="match status" value="6"/>
</dbReference>
<feature type="domain" description="Hedgehog/Intein (Hint)" evidence="9">
    <location>
        <begin position="832"/>
        <end position="978"/>
    </location>
</feature>
<dbReference type="Gene3D" id="2.150.10.10">
    <property type="entry name" value="Serralysin-like metalloprotease, C-terminal"/>
    <property type="match status" value="3"/>
</dbReference>
<dbReference type="RefSeq" id="WP_068241355.1">
    <property type="nucleotide sequence ID" value="NZ_LPUY01000040.1"/>
</dbReference>
<dbReference type="OrthoDB" id="6305173at2"/>
<feature type="compositionally biased region" description="Low complexity" evidence="8">
    <location>
        <begin position="582"/>
        <end position="593"/>
    </location>
</feature>
<dbReference type="InterPro" id="IPR001343">
    <property type="entry name" value="Hemolysn_Ca-bd"/>
</dbReference>
<keyword evidence="7" id="KW-0472">Membrane</keyword>
<evidence type="ECO:0000256" key="7">
    <source>
        <dbReference type="ARBA" id="ARBA00023136"/>
    </source>
</evidence>
<protein>
    <submittedName>
        <fullName evidence="10">Bifunctional hemolysin/adenylate cyclase</fullName>
    </submittedName>
</protein>
<dbReference type="GO" id="GO:0090729">
    <property type="term" value="F:toxin activity"/>
    <property type="evidence" value="ECO:0007669"/>
    <property type="project" value="UniProtKB-KW"/>
</dbReference>
<feature type="compositionally biased region" description="Acidic residues" evidence="8">
    <location>
        <begin position="324"/>
        <end position="342"/>
    </location>
</feature>
<gene>
    <name evidence="10" type="primary">cya_2</name>
    <name evidence="10" type="ORF">TRIHO_12460</name>
</gene>
<dbReference type="Gene3D" id="2.170.16.10">
    <property type="entry name" value="Hedgehog/Intein (Hint) domain"/>
    <property type="match status" value="1"/>
</dbReference>
<evidence type="ECO:0000256" key="1">
    <source>
        <dbReference type="ARBA" id="ARBA00004370"/>
    </source>
</evidence>
<dbReference type="PROSITE" id="PS50817">
    <property type="entry name" value="INTEIN_N_TER"/>
    <property type="match status" value="1"/>
</dbReference>
<keyword evidence="3" id="KW-0964">Secreted</keyword>
<evidence type="ECO:0000256" key="2">
    <source>
        <dbReference type="ARBA" id="ARBA00004613"/>
    </source>
</evidence>
<dbReference type="InterPro" id="IPR003995">
    <property type="entry name" value="RTX_toxin_determinant-A"/>
</dbReference>
<reference evidence="10 11" key="1">
    <citation type="submission" date="2015-12" db="EMBL/GenBank/DDBJ databases">
        <title>Genome sequence of the marine Rhodobacteraceae strain O3.65, Candidatus Tritonibacter horizontis.</title>
        <authorList>
            <person name="Poehlein A."/>
            <person name="Giebel H.A."/>
            <person name="Voget S."/>
            <person name="Brinkhoff T."/>
        </authorList>
    </citation>
    <scope>NUCLEOTIDE SEQUENCE [LARGE SCALE GENOMIC DNA]</scope>
    <source>
        <strain evidence="10 11">O3.65</strain>
    </source>
</reference>
<dbReference type="InterPro" id="IPR050557">
    <property type="entry name" value="RTX_toxin/Mannuronan_C5-epim"/>
</dbReference>
<keyword evidence="5" id="KW-0677">Repeat</keyword>
<evidence type="ECO:0000259" key="9">
    <source>
        <dbReference type="Pfam" id="PF13403"/>
    </source>
</evidence>
<feature type="region of interest" description="Disordered" evidence="8">
    <location>
        <begin position="516"/>
        <end position="597"/>
    </location>
</feature>
<dbReference type="PANTHER" id="PTHR38340">
    <property type="entry name" value="S-LAYER PROTEIN"/>
    <property type="match status" value="1"/>
</dbReference>
<keyword evidence="6" id="KW-0843">Virulence</keyword>
<evidence type="ECO:0000256" key="4">
    <source>
        <dbReference type="ARBA" id="ARBA00022656"/>
    </source>
</evidence>
<dbReference type="InterPro" id="IPR018511">
    <property type="entry name" value="Hemolysin-typ_Ca-bd_CS"/>
</dbReference>
<dbReference type="SUPFAM" id="SSF51120">
    <property type="entry name" value="beta-Roll"/>
    <property type="match status" value="3"/>
</dbReference>
<name>A0A132BZZ2_9RHOB</name>
<accession>A0A132BZZ2</accession>
<evidence type="ECO:0000313" key="10">
    <source>
        <dbReference type="EMBL" id="KUP93925.1"/>
    </source>
</evidence>
<sequence>MAKNFDNPYSADVVGLWDFRSGYETDDSGLGDGIAQDGTPSADATFGGGWLFTNGGSGRMDVDDGDDASFDLTEGSLTTSFRPYSFGPGDQTVVSRGLADTPDEFFEIRVTPEGAVELYHGDDGASVTLATDPSFLVVGDIVNVTYGWGDDGVTLIVENETQGTSTTVSSDVSGLSFDITGDDEQSFVFGARETTEGTFDQGLDGSIDYVAVLNADVTGEGLDGIVEGTEGDDLIDTAYLGDPEGDRIDAGDAIDPTVGPDDDLVHAGGGDDTVEAGAGDDTVHGGSGSDSLVGGAGDDVLEGDTDAPGAGATTREVFKWDLAPDPDDASLVDNGDELDGGFDQDTGNVNVSYSVTESEASLESAFDDRDQYVGNIDTGGDAADANSSLRSNLLTDGQSAEHALDFSDPVENVSFRVNDIDGGGVVHVTAFDANGDPVKVVLAGGPALTMSDDDSVAGDDTARASGNYAEATNTTTSLLVTIPGPVSRIVVHHSQDGDSDSGVFLTDVFFDATVADSSVSTPGDDTLDGGEGDDTLIGNEGDDSLTGGDGRDSADGGDGDDYIDTSGSAPAVDRGFPGYDGTTPAIPAITPDADPLDDRDTVTGGAGNDTIYTGDDNDLIDGGAGDDFIDAGIDDDTVTGGDGNDEIIGSEGSDSLMGGAGDDTIYGGLDPDFPDGLNITDDGSDGRDADPDPTNGRDTIDGGDGNDLIYGQDDDDLISGGAGDDTIDAGIDDDTVDGGAGADVITGGHGADSLSGGDDRDTFMGATDGDTIDGGSGGDDYDILDLTGQNFEYVSRTADADGNSYSGTINLLDGDDSVIGTFEFSEIEQVIPCFTPGTLIATPQGERRVEELQVGDRIITRDNGIQAIRWVGHRELDRADLAGAGHLQPVLIRQGALGNGLPERDMMVSPNHRVLVANDKTALYFEDREVLVAAKHLTGLKGVDAVETSAVTYIHFMFDQHEVVLSDGAWTESFQPGDLTLRGLDNAQRNEIFELFPELKTDQGRAAYSAARRSLKKHEAKLLLH</sequence>
<dbReference type="PRINTS" id="PR00313">
    <property type="entry name" value="CABNDNGRPT"/>
</dbReference>
<feature type="compositionally biased region" description="Acidic residues" evidence="8">
    <location>
        <begin position="725"/>
        <end position="736"/>
    </location>
</feature>
<evidence type="ECO:0000256" key="3">
    <source>
        <dbReference type="ARBA" id="ARBA00022525"/>
    </source>
</evidence>
<organism evidence="10 11">
    <name type="scientific">Tritonibacter horizontis</name>
    <dbReference type="NCBI Taxonomy" id="1768241"/>
    <lineage>
        <taxon>Bacteria</taxon>
        <taxon>Pseudomonadati</taxon>
        <taxon>Pseudomonadota</taxon>
        <taxon>Alphaproteobacteria</taxon>
        <taxon>Rhodobacterales</taxon>
        <taxon>Paracoccaceae</taxon>
        <taxon>Tritonibacter</taxon>
    </lineage>
</organism>
<dbReference type="InterPro" id="IPR011049">
    <property type="entry name" value="Serralysin-like_metalloprot_C"/>
</dbReference>